<dbReference type="EMBL" id="SJPV01000010">
    <property type="protein sequence ID" value="TWU33233.1"/>
    <property type="molecule type" value="Genomic_DNA"/>
</dbReference>
<accession>A0A5C6D7R4</accession>
<dbReference type="InterPro" id="IPR050738">
    <property type="entry name" value="Sulfatase"/>
</dbReference>
<name>A0A5C6D7R4_9BACT</name>
<dbReference type="InterPro" id="IPR017850">
    <property type="entry name" value="Alkaline_phosphatase_core_sf"/>
</dbReference>
<feature type="signal peptide" evidence="2">
    <location>
        <begin position="1"/>
        <end position="18"/>
    </location>
</feature>
<proteinExistence type="inferred from homology"/>
<reference evidence="4 5" key="1">
    <citation type="submission" date="2019-02" db="EMBL/GenBank/DDBJ databases">
        <title>Deep-cultivation of Planctomycetes and their phenomic and genomic characterization uncovers novel biology.</title>
        <authorList>
            <person name="Wiegand S."/>
            <person name="Jogler M."/>
            <person name="Boedeker C."/>
            <person name="Pinto D."/>
            <person name="Vollmers J."/>
            <person name="Rivas-Marin E."/>
            <person name="Kohn T."/>
            <person name="Peeters S.H."/>
            <person name="Heuer A."/>
            <person name="Rast P."/>
            <person name="Oberbeckmann S."/>
            <person name="Bunk B."/>
            <person name="Jeske O."/>
            <person name="Meyerdierks A."/>
            <person name="Storesund J.E."/>
            <person name="Kallscheuer N."/>
            <person name="Luecker S."/>
            <person name="Lage O.M."/>
            <person name="Pohl T."/>
            <person name="Merkel B.J."/>
            <person name="Hornburger P."/>
            <person name="Mueller R.-W."/>
            <person name="Bruemmer F."/>
            <person name="Labrenz M."/>
            <person name="Spormann A.M."/>
            <person name="Op Den Camp H."/>
            <person name="Overmann J."/>
            <person name="Amann R."/>
            <person name="Jetten M.S.M."/>
            <person name="Mascher T."/>
            <person name="Medema M.H."/>
            <person name="Devos D.P."/>
            <person name="Kaster A.-K."/>
            <person name="Ovreas L."/>
            <person name="Rohde M."/>
            <person name="Galperin M.Y."/>
            <person name="Jogler C."/>
        </authorList>
    </citation>
    <scope>NUCLEOTIDE SEQUENCE [LARGE SCALE GENOMIC DNA]</scope>
    <source>
        <strain evidence="4 5">Poly41</strain>
    </source>
</reference>
<dbReference type="EC" id="3.1.6.1" evidence="4"/>
<comment type="caution">
    <text evidence="4">The sequence shown here is derived from an EMBL/GenBank/DDBJ whole genome shotgun (WGS) entry which is preliminary data.</text>
</comment>
<organism evidence="4 5">
    <name type="scientific">Novipirellula artificiosorum</name>
    <dbReference type="NCBI Taxonomy" id="2528016"/>
    <lineage>
        <taxon>Bacteria</taxon>
        <taxon>Pseudomonadati</taxon>
        <taxon>Planctomycetota</taxon>
        <taxon>Planctomycetia</taxon>
        <taxon>Pirellulales</taxon>
        <taxon>Pirellulaceae</taxon>
        <taxon>Novipirellula</taxon>
    </lineage>
</organism>
<dbReference type="PANTHER" id="PTHR42693:SF33">
    <property type="entry name" value="ARYLSULFATASE"/>
    <property type="match status" value="1"/>
</dbReference>
<dbReference type="AlphaFoldDB" id="A0A5C6D7R4"/>
<dbReference type="Proteomes" id="UP000319143">
    <property type="component" value="Unassembled WGS sequence"/>
</dbReference>
<dbReference type="Gene3D" id="3.40.720.10">
    <property type="entry name" value="Alkaline Phosphatase, subunit A"/>
    <property type="match status" value="1"/>
</dbReference>
<comment type="similarity">
    <text evidence="1">Belongs to the sulfatase family.</text>
</comment>
<evidence type="ECO:0000259" key="3">
    <source>
        <dbReference type="Pfam" id="PF00884"/>
    </source>
</evidence>
<feature type="chain" id="PRO_5022766214" evidence="2">
    <location>
        <begin position="19"/>
        <end position="137"/>
    </location>
</feature>
<evidence type="ECO:0000313" key="4">
    <source>
        <dbReference type="EMBL" id="TWU33233.1"/>
    </source>
</evidence>
<dbReference type="RefSeq" id="WP_146529519.1">
    <property type="nucleotide sequence ID" value="NZ_SJPV01000010.1"/>
</dbReference>
<dbReference type="GO" id="GO:0004065">
    <property type="term" value="F:arylsulfatase activity"/>
    <property type="evidence" value="ECO:0007669"/>
    <property type="project" value="UniProtKB-EC"/>
</dbReference>
<keyword evidence="2" id="KW-0732">Signal</keyword>
<feature type="domain" description="Sulfatase N-terminal" evidence="3">
    <location>
        <begin position="22"/>
        <end position="132"/>
    </location>
</feature>
<protein>
    <submittedName>
        <fullName evidence="4">Arylsulfatase</fullName>
        <ecNumber evidence="4">3.1.6.1</ecNumber>
    </submittedName>
</protein>
<sequence length="137" mass="15259" precursor="true">MKRRLCLLLLLSASLAEADDRPNFVIIMVDDMGYAGVRCFGNPYFKTPEIDRLAAEGMRLTDFHSSGTVCSPTRAGLLTGRYQQRAGIEAVIHPVREHPEHRKGLQKTEVTFAELLQSADYTTALIGKWHQGSQGEL</sequence>
<dbReference type="PANTHER" id="PTHR42693">
    <property type="entry name" value="ARYLSULFATASE FAMILY MEMBER"/>
    <property type="match status" value="1"/>
</dbReference>
<keyword evidence="4" id="KW-0378">Hydrolase</keyword>
<dbReference type="OrthoDB" id="9777306at2"/>
<dbReference type="Pfam" id="PF00884">
    <property type="entry name" value="Sulfatase"/>
    <property type="match status" value="1"/>
</dbReference>
<evidence type="ECO:0000313" key="5">
    <source>
        <dbReference type="Proteomes" id="UP000319143"/>
    </source>
</evidence>
<gene>
    <name evidence="4" type="primary">atsA_85</name>
    <name evidence="4" type="ORF">Poly41_49850</name>
</gene>
<dbReference type="InterPro" id="IPR000917">
    <property type="entry name" value="Sulfatase_N"/>
</dbReference>
<keyword evidence="5" id="KW-1185">Reference proteome</keyword>
<evidence type="ECO:0000256" key="1">
    <source>
        <dbReference type="ARBA" id="ARBA00008779"/>
    </source>
</evidence>
<dbReference type="SUPFAM" id="SSF53649">
    <property type="entry name" value="Alkaline phosphatase-like"/>
    <property type="match status" value="1"/>
</dbReference>
<evidence type="ECO:0000256" key="2">
    <source>
        <dbReference type="SAM" id="SignalP"/>
    </source>
</evidence>